<keyword evidence="1" id="KW-1133">Transmembrane helix</keyword>
<dbReference type="AlphaFoldDB" id="A0A3S2Z5U3"/>
<feature type="transmembrane region" description="Helical" evidence="1">
    <location>
        <begin position="68"/>
        <end position="91"/>
    </location>
</feature>
<evidence type="ECO:0000313" key="2">
    <source>
        <dbReference type="EMBL" id="RVU33764.1"/>
    </source>
</evidence>
<gene>
    <name evidence="2" type="ORF">EOI86_21710</name>
</gene>
<accession>A0A3S2Z5U3</accession>
<keyword evidence="3" id="KW-1185">Reference proteome</keyword>
<sequence>MKTAADKTRIGSMNSPTRTSTNHRVIIRRYRPLHWFLTAIYGLLLVASLPLALMTLKLSPAEGVSEGLFFAMTLAIAAVPFTIAVCLTASWMYYKGGAHRAAFVPYAIPLFNIAVALILRAMLVPPMG</sequence>
<feature type="transmembrane region" description="Helical" evidence="1">
    <location>
        <begin position="103"/>
        <end position="123"/>
    </location>
</feature>
<keyword evidence="1" id="KW-0472">Membrane</keyword>
<organism evidence="2 3">
    <name type="scientific">Hwanghaeella grinnelliae</name>
    <dbReference type="NCBI Taxonomy" id="2500179"/>
    <lineage>
        <taxon>Bacteria</taxon>
        <taxon>Pseudomonadati</taxon>
        <taxon>Pseudomonadota</taxon>
        <taxon>Alphaproteobacteria</taxon>
        <taxon>Rhodospirillales</taxon>
        <taxon>Rhodospirillaceae</taxon>
        <taxon>Hwanghaeella</taxon>
    </lineage>
</organism>
<reference evidence="3" key="1">
    <citation type="submission" date="2019-01" db="EMBL/GenBank/DDBJ databases">
        <title>Gri0909 isolated from a small marine red alga.</title>
        <authorList>
            <person name="Kim J."/>
            <person name="Jeong S.E."/>
            <person name="Jeon C.O."/>
        </authorList>
    </citation>
    <scope>NUCLEOTIDE SEQUENCE [LARGE SCALE GENOMIC DNA]</scope>
    <source>
        <strain evidence="3">Gri0909</strain>
    </source>
</reference>
<proteinExistence type="predicted"/>
<keyword evidence="1" id="KW-0812">Transmembrane</keyword>
<evidence type="ECO:0000256" key="1">
    <source>
        <dbReference type="SAM" id="Phobius"/>
    </source>
</evidence>
<dbReference type="RefSeq" id="WP_127767794.1">
    <property type="nucleotide sequence ID" value="NZ_SADE01000004.1"/>
</dbReference>
<comment type="caution">
    <text evidence="2">The sequence shown here is derived from an EMBL/GenBank/DDBJ whole genome shotgun (WGS) entry which is preliminary data.</text>
</comment>
<name>A0A3S2Z5U3_9PROT</name>
<dbReference type="Proteomes" id="UP000287447">
    <property type="component" value="Unassembled WGS sequence"/>
</dbReference>
<protein>
    <submittedName>
        <fullName evidence="2">Uncharacterized protein</fullName>
    </submittedName>
</protein>
<feature type="transmembrane region" description="Helical" evidence="1">
    <location>
        <begin position="33"/>
        <end position="56"/>
    </location>
</feature>
<dbReference type="EMBL" id="SADE01000004">
    <property type="protein sequence ID" value="RVU33764.1"/>
    <property type="molecule type" value="Genomic_DNA"/>
</dbReference>
<evidence type="ECO:0000313" key="3">
    <source>
        <dbReference type="Proteomes" id="UP000287447"/>
    </source>
</evidence>